<dbReference type="Proteomes" id="UP000031443">
    <property type="component" value="Unassembled WGS sequence"/>
</dbReference>
<evidence type="ECO:0000259" key="2">
    <source>
        <dbReference type="PROSITE" id="PS50011"/>
    </source>
</evidence>
<dbReference type="PROSITE" id="PS00108">
    <property type="entry name" value="PROTEIN_KINASE_ST"/>
    <property type="match status" value="1"/>
</dbReference>
<reference evidence="5" key="1">
    <citation type="journal article" date="2013" name="Nat. Genet.">
        <title>The draft genomes of soft-shell turtle and green sea turtle yield insights into the development and evolution of the turtle-specific body plan.</title>
        <authorList>
            <person name="Wang Z."/>
            <person name="Pascual-Anaya J."/>
            <person name="Zadissa A."/>
            <person name="Li W."/>
            <person name="Niimura Y."/>
            <person name="Huang Z."/>
            <person name="Li C."/>
            <person name="White S."/>
            <person name="Xiong Z."/>
            <person name="Fang D."/>
            <person name="Wang B."/>
            <person name="Ming Y."/>
            <person name="Chen Y."/>
            <person name="Zheng Y."/>
            <person name="Kuraku S."/>
            <person name="Pignatelli M."/>
            <person name="Herrero J."/>
            <person name="Beal K."/>
            <person name="Nozawa M."/>
            <person name="Li Q."/>
            <person name="Wang J."/>
            <person name="Zhang H."/>
            <person name="Yu L."/>
            <person name="Shigenobu S."/>
            <person name="Wang J."/>
            <person name="Liu J."/>
            <person name="Flicek P."/>
            <person name="Searle S."/>
            <person name="Wang J."/>
            <person name="Kuratani S."/>
            <person name="Yin Y."/>
            <person name="Aken B."/>
            <person name="Zhang G."/>
            <person name="Irie N."/>
        </authorList>
    </citation>
    <scope>NUCLEOTIDE SEQUENCE [LARGE SCALE GENOMIC DNA]</scope>
</reference>
<keyword evidence="4" id="KW-0418">Kinase</keyword>
<dbReference type="Pfam" id="PF00531">
    <property type="entry name" value="Death"/>
    <property type="match status" value="1"/>
</dbReference>
<keyword evidence="4" id="KW-0808">Transferase</keyword>
<keyword evidence="5" id="KW-1185">Reference proteome</keyword>
<dbReference type="PROSITE" id="PS50017">
    <property type="entry name" value="DEATH_DOMAIN"/>
    <property type="match status" value="1"/>
</dbReference>
<dbReference type="Gene3D" id="1.10.533.10">
    <property type="entry name" value="Death Domain, Fas"/>
    <property type="match status" value="1"/>
</dbReference>
<feature type="compositionally biased region" description="Basic and acidic residues" evidence="1">
    <location>
        <begin position="562"/>
        <end position="573"/>
    </location>
</feature>
<evidence type="ECO:0000259" key="3">
    <source>
        <dbReference type="PROSITE" id="PS50017"/>
    </source>
</evidence>
<dbReference type="PROSITE" id="PS50011">
    <property type="entry name" value="PROTEIN_KINASE_DOM"/>
    <property type="match status" value="1"/>
</dbReference>
<dbReference type="GO" id="GO:0009893">
    <property type="term" value="P:positive regulation of metabolic process"/>
    <property type="evidence" value="ECO:0007669"/>
    <property type="project" value="UniProtKB-ARBA"/>
</dbReference>
<proteinExistence type="predicted"/>
<accession>M7BFD9</accession>
<dbReference type="GO" id="GO:0043123">
    <property type="term" value="P:positive regulation of canonical NF-kappaB signal transduction"/>
    <property type="evidence" value="ECO:0007669"/>
    <property type="project" value="UniProtKB-ARBA"/>
</dbReference>
<name>M7BFD9_CHEMY</name>
<gene>
    <name evidence="4" type="ORF">UY3_06158</name>
</gene>
<dbReference type="InterPro" id="IPR051681">
    <property type="entry name" value="Ser/Thr_Kinases-Pseudokinases"/>
</dbReference>
<dbReference type="AlphaFoldDB" id="M7BFD9"/>
<feature type="compositionally biased region" description="Polar residues" evidence="1">
    <location>
        <begin position="672"/>
        <end position="697"/>
    </location>
</feature>
<keyword evidence="4" id="KW-0675">Receptor</keyword>
<dbReference type="Gene3D" id="1.10.510.10">
    <property type="entry name" value="Transferase(Phosphotransferase) domain 1"/>
    <property type="match status" value="2"/>
</dbReference>
<dbReference type="InterPro" id="IPR000488">
    <property type="entry name" value="Death_dom"/>
</dbReference>
<dbReference type="EMBL" id="KB524250">
    <property type="protein sequence ID" value="EMP36666.1"/>
    <property type="molecule type" value="Genomic_DNA"/>
</dbReference>
<dbReference type="STRING" id="8469.M7BFD9"/>
<feature type="domain" description="Death" evidence="3">
    <location>
        <begin position="775"/>
        <end position="861"/>
    </location>
</feature>
<dbReference type="FunFam" id="1.10.533.10:FF:000052">
    <property type="entry name" value="Putative receptor-interacting serine/threonine-protein kinase 1"/>
    <property type="match status" value="1"/>
</dbReference>
<dbReference type="InterPro" id="IPR011029">
    <property type="entry name" value="DEATH-like_dom_sf"/>
</dbReference>
<dbReference type="SUPFAM" id="SSF47986">
    <property type="entry name" value="DEATH domain"/>
    <property type="match status" value="1"/>
</dbReference>
<dbReference type="PANTHER" id="PTHR44329:SF6">
    <property type="entry name" value="RECEPTOR-INTERACTING SERINE_THREONINE-PROTEIN KINASE 1"/>
    <property type="match status" value="1"/>
</dbReference>
<dbReference type="SUPFAM" id="SSF56112">
    <property type="entry name" value="Protein kinase-like (PK-like)"/>
    <property type="match status" value="2"/>
</dbReference>
<dbReference type="Pfam" id="PF07714">
    <property type="entry name" value="PK_Tyr_Ser-Thr"/>
    <property type="match status" value="1"/>
</dbReference>
<evidence type="ECO:0000313" key="4">
    <source>
        <dbReference type="EMBL" id="EMP36666.1"/>
    </source>
</evidence>
<sequence>MSLEDIHMNTQDLLQKEELDAGGFGMVSLCYHKKHGLVVLKTVYTGPQRTEYNASLLEEGKIMRKLSHDRVVKLLGIILEDGNYSLVMEYVHKGNLMKVLKTSTIPLSVKGRFILEIIEGMLYLNEQSLVHKDLKPENILVDDDFHIKIADLGVACFKNWSRLTKEETSRQRKIKSTSKSASRSAAGTLYYMAPEHLLSVNTKPVEKSDVYSFGIVLWAIFANKEPYEKIVVQGVGVPTATEKTSVKIADLGVACFKNWSRLTKEETSRQRKIKSTSKSASRSAAGTLYYMAPEHLLSVNTKPVEKSDVYSFGIVLWAIFANKEPYENAINETHICFGIMKGDRPNTEDIKDSCPKEIIDLMKHCWQQKPENRPTFSEISQKYKPFYCEQLEKDVEDDLRKIKKVYPGPTELVKRMQSLQIDAVAESPSNGHAQTGSANRIPHITVLAALPAAPIGLERQTVVSGSCDRPNLRTQQANSSIKFPFPAADQPNSLHSSQSLMTGNVDEAMFAPFPANQPVESCETSFEASVGLERKLQDELNYHKYGSRMDNFESQPLVYSAEKREEERRRRVSFDPFATPPAAPQMNESYLKAESTGSKASCYSNVTSYSHLKQPPPPAATTPIWENLPYNPNIMYGTRPVDPIAGCTEDLYGSNSANTFSLNKPPVPESGLDQQPQASTPWIPKSLNTETGKTESNPFKKGNFAYTPTTPVQHKITDDAAKYTIYNSTGIQIGAYNHMAIEDQNLYVSSVPVNTQNSYAHYENMGIFDSTSILSEKHLNLVRENLAKQWKHCARKLGFSEPQIDEIDHDYERDGLKEKVYQMLQKWVMSEGYKGPTVGKLARALYDCKRIDLLNDLIKMNQE</sequence>
<dbReference type="SMART" id="SM00005">
    <property type="entry name" value="DEATH"/>
    <property type="match status" value="1"/>
</dbReference>
<dbReference type="InterPro" id="IPR001245">
    <property type="entry name" value="Ser-Thr/Tyr_kinase_cat_dom"/>
</dbReference>
<protein>
    <submittedName>
        <fullName evidence="4">Receptor-interacting serine/threonine-protein kinase 1</fullName>
    </submittedName>
</protein>
<dbReference type="PANTHER" id="PTHR44329">
    <property type="entry name" value="SERINE/THREONINE-PROTEIN KINASE TNNI3K-RELATED"/>
    <property type="match status" value="1"/>
</dbReference>
<dbReference type="SMART" id="SM00220">
    <property type="entry name" value="S_TKc"/>
    <property type="match status" value="1"/>
</dbReference>
<evidence type="ECO:0000313" key="5">
    <source>
        <dbReference type="Proteomes" id="UP000031443"/>
    </source>
</evidence>
<feature type="domain" description="Protein kinase" evidence="2">
    <location>
        <begin position="13"/>
        <end position="387"/>
    </location>
</feature>
<dbReference type="GO" id="GO:0004706">
    <property type="term" value="F:JUN kinase kinase kinase activity"/>
    <property type="evidence" value="ECO:0007669"/>
    <property type="project" value="TreeGrafter"/>
</dbReference>
<dbReference type="InterPro" id="IPR008271">
    <property type="entry name" value="Ser/Thr_kinase_AS"/>
</dbReference>
<feature type="region of interest" description="Disordered" evidence="1">
    <location>
        <begin position="665"/>
        <end position="706"/>
    </location>
</feature>
<dbReference type="GO" id="GO:0071345">
    <property type="term" value="P:cellular response to cytokine stimulus"/>
    <property type="evidence" value="ECO:0007669"/>
    <property type="project" value="UniProtKB-ARBA"/>
</dbReference>
<dbReference type="Pfam" id="PF00069">
    <property type="entry name" value="Pkinase"/>
    <property type="match status" value="1"/>
</dbReference>
<dbReference type="eggNOG" id="KOG0192">
    <property type="taxonomic scope" value="Eukaryota"/>
</dbReference>
<dbReference type="GO" id="GO:0031349">
    <property type="term" value="P:positive regulation of defense response"/>
    <property type="evidence" value="ECO:0007669"/>
    <property type="project" value="UniProtKB-ARBA"/>
</dbReference>
<organism evidence="4 5">
    <name type="scientific">Chelonia mydas</name>
    <name type="common">Green sea-turtle</name>
    <name type="synonym">Chelonia agassizi</name>
    <dbReference type="NCBI Taxonomy" id="8469"/>
    <lineage>
        <taxon>Eukaryota</taxon>
        <taxon>Metazoa</taxon>
        <taxon>Chordata</taxon>
        <taxon>Craniata</taxon>
        <taxon>Vertebrata</taxon>
        <taxon>Euteleostomi</taxon>
        <taxon>Archelosauria</taxon>
        <taxon>Testudinata</taxon>
        <taxon>Testudines</taxon>
        <taxon>Cryptodira</taxon>
        <taxon>Durocryptodira</taxon>
        <taxon>Americhelydia</taxon>
        <taxon>Chelonioidea</taxon>
        <taxon>Cheloniidae</taxon>
        <taxon>Chelonia</taxon>
    </lineage>
</organism>
<dbReference type="InterPro" id="IPR011009">
    <property type="entry name" value="Kinase-like_dom_sf"/>
</dbReference>
<dbReference type="GO" id="GO:0005524">
    <property type="term" value="F:ATP binding"/>
    <property type="evidence" value="ECO:0007669"/>
    <property type="project" value="InterPro"/>
</dbReference>
<evidence type="ECO:0000256" key="1">
    <source>
        <dbReference type="SAM" id="MobiDB-lite"/>
    </source>
</evidence>
<dbReference type="InterPro" id="IPR000719">
    <property type="entry name" value="Prot_kinase_dom"/>
</dbReference>
<feature type="region of interest" description="Disordered" evidence="1">
    <location>
        <begin position="562"/>
        <end position="591"/>
    </location>
</feature>